<dbReference type="PROSITE" id="PS50893">
    <property type="entry name" value="ABC_TRANSPORTER_2"/>
    <property type="match status" value="1"/>
</dbReference>
<feature type="compositionally biased region" description="Gly residues" evidence="5">
    <location>
        <begin position="82"/>
        <end position="91"/>
    </location>
</feature>
<dbReference type="Proteomes" id="UP000305282">
    <property type="component" value="Unassembled WGS sequence"/>
</dbReference>
<evidence type="ECO:0000259" key="6">
    <source>
        <dbReference type="PROSITE" id="PS50893"/>
    </source>
</evidence>
<sequence>MARHSSAYQRAAASPPGGRRPAARRGPGDGAAPVGPAALDPTTLDPTTRDPTTLAPPSYPSVAVPPPDQLDPWGVPCAGDSAGVGDGGAAPGGVPGAVVPLDVPRPIEAGEADSASAVVIQATGVSKRFVSYSNRATSLKERFVRRGGPAGDDFWALRDVDVTIGRGQTVGLAGANGSGKSTLLKVLAGILRPTSGEVSVQGRIASLLELGAGFNGELSGRDNVYLNASLLGLSKREIDRLFDSIVDFSELRHKIDDDVKHYSSGQYVRLGFAVAVHVDPDVLLVDEVLAVGDEAFQRKCLAKIAEFRAQGRTILFVTHSLDLIENMCDRILVLESGSLIYDGNPAVGTKLLRQKLGSLSAEGPVSWEYATVRPQSVAFSLDPGGLPMVQYDPGERLTVSVELDVTEGAPERIYLHTYIVGQSEVPIWMMETPPGGLSVGPGRHIVDFSIPHLPELLGAFAVKVHVSDAISGAPVTTRRFEELFGVSGPQADGLLKVDYEARLRG</sequence>
<dbReference type="InterPro" id="IPR015860">
    <property type="entry name" value="ABC_transpr_TagH-like"/>
</dbReference>
<dbReference type="PANTHER" id="PTHR46743:SF2">
    <property type="entry name" value="TEICHOIC ACIDS EXPORT ATP-BINDING PROTEIN TAGH"/>
    <property type="match status" value="1"/>
</dbReference>
<dbReference type="PANTHER" id="PTHR46743">
    <property type="entry name" value="TEICHOIC ACIDS EXPORT ATP-BINDING PROTEIN TAGH"/>
    <property type="match status" value="1"/>
</dbReference>
<keyword evidence="4 7" id="KW-0067">ATP-binding</keyword>
<feature type="region of interest" description="Disordered" evidence="5">
    <location>
        <begin position="1"/>
        <end position="91"/>
    </location>
</feature>
<evidence type="ECO:0000313" key="8">
    <source>
        <dbReference type="Proteomes" id="UP000305282"/>
    </source>
</evidence>
<dbReference type="GO" id="GO:0005524">
    <property type="term" value="F:ATP binding"/>
    <property type="evidence" value="ECO:0007669"/>
    <property type="project" value="UniProtKB-KW"/>
</dbReference>
<keyword evidence="3" id="KW-0547">Nucleotide-binding</keyword>
<dbReference type="InterPro" id="IPR003593">
    <property type="entry name" value="AAA+_ATPase"/>
</dbReference>
<dbReference type="OrthoDB" id="9778870at2"/>
<dbReference type="InterPro" id="IPR027417">
    <property type="entry name" value="P-loop_NTPase"/>
</dbReference>
<evidence type="ECO:0000256" key="5">
    <source>
        <dbReference type="SAM" id="MobiDB-lite"/>
    </source>
</evidence>
<feature type="compositionally biased region" description="Low complexity" evidence="5">
    <location>
        <begin position="30"/>
        <end position="56"/>
    </location>
</feature>
<dbReference type="CDD" id="cd03220">
    <property type="entry name" value="ABC_KpsT_Wzt"/>
    <property type="match status" value="1"/>
</dbReference>
<dbReference type="Pfam" id="PF00005">
    <property type="entry name" value="ABC_tran"/>
    <property type="match status" value="1"/>
</dbReference>
<feature type="domain" description="ABC transporter" evidence="6">
    <location>
        <begin position="139"/>
        <end position="361"/>
    </location>
</feature>
<name>A0A4S5ET12_9ACTN</name>
<dbReference type="AlphaFoldDB" id="A0A4S5ET12"/>
<reference evidence="7 8" key="1">
    <citation type="submission" date="2019-04" db="EMBL/GenBank/DDBJ databases">
        <title>Draft genome sequences for three unisolated Alnus-infective Frankia Sp+ strains, AgTrS, AiOr and AvVan, the first sequenced Frankia strains able to sporulate in-planta.</title>
        <authorList>
            <person name="Bethencourt L."/>
            <person name="Vautrin F."/>
            <person name="Taib N."/>
            <person name="Dubost A."/>
            <person name="Castro-Garcia L."/>
            <person name="Imbaud O."/>
            <person name="Abrouk D."/>
            <person name="Fournier P."/>
            <person name="Briolay J."/>
            <person name="Nguyen A."/>
            <person name="Normand P."/>
            <person name="Fernandez M.P."/>
            <person name="Brochier-Armanet C."/>
            <person name="Herrera-Belaroussi A."/>
        </authorList>
    </citation>
    <scope>NUCLEOTIDE SEQUENCE [LARGE SCALE GENOMIC DNA]</scope>
    <source>
        <strain evidence="7 8">AvVan</strain>
    </source>
</reference>
<organism evidence="7 8">
    <name type="scientific">Candidatus Frankia alpina</name>
    <dbReference type="NCBI Taxonomy" id="2699483"/>
    <lineage>
        <taxon>Bacteria</taxon>
        <taxon>Bacillati</taxon>
        <taxon>Actinomycetota</taxon>
        <taxon>Actinomycetes</taxon>
        <taxon>Frankiales</taxon>
        <taxon>Frankiaceae</taxon>
        <taxon>Frankia</taxon>
    </lineage>
</organism>
<dbReference type="Gene3D" id="3.40.50.300">
    <property type="entry name" value="P-loop containing nucleotide triphosphate hydrolases"/>
    <property type="match status" value="1"/>
</dbReference>
<comment type="caution">
    <text evidence="7">The sequence shown here is derived from an EMBL/GenBank/DDBJ whole genome shotgun (WGS) entry which is preliminary data.</text>
</comment>
<evidence type="ECO:0000313" key="7">
    <source>
        <dbReference type="EMBL" id="THJ75608.1"/>
    </source>
</evidence>
<evidence type="ECO:0000256" key="1">
    <source>
        <dbReference type="ARBA" id="ARBA00005417"/>
    </source>
</evidence>
<protein>
    <submittedName>
        <fullName evidence="7">ABC transporter ATP-binding protein</fullName>
    </submittedName>
</protein>
<gene>
    <name evidence="7" type="ORF">E7Y31_04475</name>
</gene>
<feature type="compositionally biased region" description="Low complexity" evidence="5">
    <location>
        <begin position="10"/>
        <end position="20"/>
    </location>
</feature>
<dbReference type="InterPro" id="IPR003439">
    <property type="entry name" value="ABC_transporter-like_ATP-bd"/>
</dbReference>
<evidence type="ECO:0000256" key="3">
    <source>
        <dbReference type="ARBA" id="ARBA00022741"/>
    </source>
</evidence>
<dbReference type="SUPFAM" id="SSF52540">
    <property type="entry name" value="P-loop containing nucleoside triphosphate hydrolases"/>
    <property type="match status" value="1"/>
</dbReference>
<evidence type="ECO:0000256" key="4">
    <source>
        <dbReference type="ARBA" id="ARBA00022840"/>
    </source>
</evidence>
<dbReference type="InterPro" id="IPR050683">
    <property type="entry name" value="Bact_Polysacc_Export_ATP-bd"/>
</dbReference>
<dbReference type="SMART" id="SM00382">
    <property type="entry name" value="AAA"/>
    <property type="match status" value="1"/>
</dbReference>
<keyword evidence="2" id="KW-0813">Transport</keyword>
<accession>A0A4S5ET12</accession>
<dbReference type="GO" id="GO:0140359">
    <property type="term" value="F:ABC-type transporter activity"/>
    <property type="evidence" value="ECO:0007669"/>
    <property type="project" value="InterPro"/>
</dbReference>
<proteinExistence type="inferred from homology"/>
<dbReference type="RefSeq" id="WP_136447060.1">
    <property type="nucleotide sequence ID" value="NZ_SSXH01000061.1"/>
</dbReference>
<comment type="similarity">
    <text evidence="1">Belongs to the ABC transporter superfamily.</text>
</comment>
<dbReference type="GO" id="GO:0016887">
    <property type="term" value="F:ATP hydrolysis activity"/>
    <property type="evidence" value="ECO:0007669"/>
    <property type="project" value="InterPro"/>
</dbReference>
<dbReference type="GO" id="GO:0016020">
    <property type="term" value="C:membrane"/>
    <property type="evidence" value="ECO:0007669"/>
    <property type="project" value="InterPro"/>
</dbReference>
<evidence type="ECO:0000256" key="2">
    <source>
        <dbReference type="ARBA" id="ARBA00022448"/>
    </source>
</evidence>
<dbReference type="EMBL" id="SSXH01000061">
    <property type="protein sequence ID" value="THJ75608.1"/>
    <property type="molecule type" value="Genomic_DNA"/>
</dbReference>
<feature type="compositionally biased region" description="Pro residues" evidence="5">
    <location>
        <begin position="57"/>
        <end position="69"/>
    </location>
</feature>
<keyword evidence="8" id="KW-1185">Reference proteome</keyword>